<dbReference type="OrthoDB" id="3510772at2"/>
<dbReference type="PANTHER" id="PTHR43162:SF1">
    <property type="entry name" value="PRESTALK A DIFFERENTIATION PROTEIN A"/>
    <property type="match status" value="1"/>
</dbReference>
<evidence type="ECO:0000313" key="2">
    <source>
        <dbReference type="EMBL" id="MQY30507.1"/>
    </source>
</evidence>
<keyword evidence="2" id="KW-0560">Oxidoreductase</keyword>
<feature type="domain" description="NAD(P)-binding" evidence="1">
    <location>
        <begin position="7"/>
        <end position="179"/>
    </location>
</feature>
<evidence type="ECO:0000313" key="3">
    <source>
        <dbReference type="Proteomes" id="UP000431401"/>
    </source>
</evidence>
<organism evidence="2 3">
    <name type="scientific">Nocardia aurantia</name>
    <dbReference type="NCBI Taxonomy" id="2585199"/>
    <lineage>
        <taxon>Bacteria</taxon>
        <taxon>Bacillati</taxon>
        <taxon>Actinomycetota</taxon>
        <taxon>Actinomycetes</taxon>
        <taxon>Mycobacteriales</taxon>
        <taxon>Nocardiaceae</taxon>
        <taxon>Nocardia</taxon>
    </lineage>
</organism>
<dbReference type="Proteomes" id="UP000431401">
    <property type="component" value="Unassembled WGS sequence"/>
</dbReference>
<sequence>MTIVITGATGPVGRATTQLLLEAGQEVTAISRTPERAALPAEARVARGDPSRPQSLGPVFDGAEAVLISPRAVGSAAPELLATAAAAGVRRVVVISAATVQYPAGEPRFAEEFRAAERAAQESGLAWTALRCTDFDANALAWAPQIRGGGVVRGAYPTAASSPIHHRDIAAVAVAALTGPGHAGRAHVLTGPQSLTQLDKVRTLAATLDVDLSFDEVPADRVRAAMLAQGLPEEIPARLLGSLADYARTPGPTTATVAELLDRPALTFAQWAIENAAAFRN</sequence>
<accession>A0A7K0DYA4</accession>
<gene>
    <name evidence="2" type="primary">azoB_12</name>
    <name evidence="2" type="ORF">NRB56_61090</name>
</gene>
<dbReference type="Gene3D" id="3.40.50.720">
    <property type="entry name" value="NAD(P)-binding Rossmann-like Domain"/>
    <property type="match status" value="1"/>
</dbReference>
<dbReference type="InterPro" id="IPR016040">
    <property type="entry name" value="NAD(P)-bd_dom"/>
</dbReference>
<comment type="caution">
    <text evidence="2">The sequence shown here is derived from an EMBL/GenBank/DDBJ whole genome shotgun (WGS) entry which is preliminary data.</text>
</comment>
<reference evidence="2 3" key="1">
    <citation type="submission" date="2019-10" db="EMBL/GenBank/DDBJ databases">
        <title>Nocardia macrotermitis sp. nov. and Nocardia aurantia sp. nov., isolated from the gut of fungus growing-termite Macrotermes natalensis.</title>
        <authorList>
            <person name="Benndorf R."/>
            <person name="Schwitalla J."/>
            <person name="Martin K."/>
            <person name="De Beer W."/>
            <person name="Kaster A.-K."/>
            <person name="Vollmers J."/>
            <person name="Poulsen M."/>
            <person name="Beemelmanns C."/>
        </authorList>
    </citation>
    <scope>NUCLEOTIDE SEQUENCE [LARGE SCALE GENOMIC DNA]</scope>
    <source>
        <strain evidence="2 3">RB56</strain>
    </source>
</reference>
<name>A0A7K0DYA4_9NOCA</name>
<proteinExistence type="predicted"/>
<dbReference type="AlphaFoldDB" id="A0A7K0DYA4"/>
<dbReference type="InterPro" id="IPR036291">
    <property type="entry name" value="NAD(P)-bd_dom_sf"/>
</dbReference>
<dbReference type="RefSeq" id="WP_153347774.1">
    <property type="nucleotide sequence ID" value="NZ_WEGI01000014.1"/>
</dbReference>
<dbReference type="EMBL" id="WEGI01000014">
    <property type="protein sequence ID" value="MQY30507.1"/>
    <property type="molecule type" value="Genomic_DNA"/>
</dbReference>
<dbReference type="InterPro" id="IPR051604">
    <property type="entry name" value="Ergot_Alk_Oxidoreductase"/>
</dbReference>
<dbReference type="SUPFAM" id="SSF51735">
    <property type="entry name" value="NAD(P)-binding Rossmann-fold domains"/>
    <property type="match status" value="1"/>
</dbReference>
<protein>
    <submittedName>
        <fullName evidence="2">NAD(P)H azoreductase</fullName>
        <ecNumber evidence="2">1.7.-.-</ecNumber>
    </submittedName>
</protein>
<keyword evidence="3" id="KW-1185">Reference proteome</keyword>
<dbReference type="GO" id="GO:0016491">
    <property type="term" value="F:oxidoreductase activity"/>
    <property type="evidence" value="ECO:0007669"/>
    <property type="project" value="UniProtKB-KW"/>
</dbReference>
<dbReference type="PANTHER" id="PTHR43162">
    <property type="match status" value="1"/>
</dbReference>
<dbReference type="EC" id="1.7.-.-" evidence="2"/>
<dbReference type="Pfam" id="PF13460">
    <property type="entry name" value="NAD_binding_10"/>
    <property type="match status" value="1"/>
</dbReference>
<evidence type="ECO:0000259" key="1">
    <source>
        <dbReference type="Pfam" id="PF13460"/>
    </source>
</evidence>